<keyword evidence="8" id="KW-1185">Reference proteome</keyword>
<evidence type="ECO:0000313" key="8">
    <source>
        <dbReference type="Proteomes" id="UP001168694"/>
    </source>
</evidence>
<keyword evidence="4 6" id="KW-1133">Transmembrane helix</keyword>
<dbReference type="InterPro" id="IPR002794">
    <property type="entry name" value="DUF92_TMEM19"/>
</dbReference>
<comment type="similarity">
    <text evidence="2">Belongs to the TMEM19 family.</text>
</comment>
<protein>
    <submittedName>
        <fullName evidence="7">DUF92 domain-containing protein</fullName>
    </submittedName>
</protein>
<evidence type="ECO:0000313" key="7">
    <source>
        <dbReference type="EMBL" id="MDN4074750.1"/>
    </source>
</evidence>
<dbReference type="Pfam" id="PF01940">
    <property type="entry name" value="DUF92"/>
    <property type="match status" value="1"/>
</dbReference>
<evidence type="ECO:0000256" key="6">
    <source>
        <dbReference type="SAM" id="Phobius"/>
    </source>
</evidence>
<feature type="transmembrane region" description="Helical" evidence="6">
    <location>
        <begin position="33"/>
        <end position="61"/>
    </location>
</feature>
<name>A0ABT8EA32_9BACL</name>
<dbReference type="PANTHER" id="PTHR13353:SF5">
    <property type="entry name" value="TRANSMEMBRANE PROTEIN 19"/>
    <property type="match status" value="1"/>
</dbReference>
<keyword evidence="3 6" id="KW-0812">Transmembrane</keyword>
<proteinExistence type="inferred from homology"/>
<accession>A0ABT8EA32</accession>
<dbReference type="Proteomes" id="UP001168694">
    <property type="component" value="Unassembled WGS sequence"/>
</dbReference>
<evidence type="ECO:0000256" key="4">
    <source>
        <dbReference type="ARBA" id="ARBA00022989"/>
    </source>
</evidence>
<gene>
    <name evidence="7" type="ORF">QYF49_17340</name>
</gene>
<organism evidence="7 8">
    <name type="scientific">Fictibacillus terranigra</name>
    <dbReference type="NCBI Taxonomy" id="3058424"/>
    <lineage>
        <taxon>Bacteria</taxon>
        <taxon>Bacillati</taxon>
        <taxon>Bacillota</taxon>
        <taxon>Bacilli</taxon>
        <taxon>Bacillales</taxon>
        <taxon>Fictibacillaceae</taxon>
        <taxon>Fictibacillus</taxon>
    </lineage>
</organism>
<evidence type="ECO:0000256" key="5">
    <source>
        <dbReference type="ARBA" id="ARBA00023136"/>
    </source>
</evidence>
<dbReference type="EMBL" id="JAUHLN010000003">
    <property type="protein sequence ID" value="MDN4074750.1"/>
    <property type="molecule type" value="Genomic_DNA"/>
</dbReference>
<feature type="transmembrane region" description="Helical" evidence="6">
    <location>
        <begin position="153"/>
        <end position="178"/>
    </location>
</feature>
<evidence type="ECO:0000256" key="3">
    <source>
        <dbReference type="ARBA" id="ARBA00022692"/>
    </source>
</evidence>
<sequence>MMAWFVFGFILAGFVLAAYKINMLTLSGGLASWGLGMVVYGAFGFKGLGLLLLFFITSSLLSKWGKVKKLQMRTIVKESKGRDSGQVLANGGGAFFAGAGYLLLPHPFWLLLLIGSLAEAAADTWASEVGVLSRAEPYHILRRRRVERGISGAVSSLGLTAAAVGSFLISAAGSLMFFNGTQSLIVFSLAGLAGFLGNMLDTVIGGTVQVSYRCKRCGAEVEERFHCGVECDKLKGWSVITNNAVNFASSTAAGLTAGVLILWI</sequence>
<dbReference type="PANTHER" id="PTHR13353">
    <property type="entry name" value="TRANSMEMBRANE PROTEIN 19"/>
    <property type="match status" value="1"/>
</dbReference>
<comment type="subcellular location">
    <subcellularLocation>
        <location evidence="1">Membrane</location>
        <topology evidence="1">Multi-pass membrane protein</topology>
    </subcellularLocation>
</comment>
<comment type="caution">
    <text evidence="7">The sequence shown here is derived from an EMBL/GenBank/DDBJ whole genome shotgun (WGS) entry which is preliminary data.</text>
</comment>
<feature type="transmembrane region" description="Helical" evidence="6">
    <location>
        <begin position="184"/>
        <end position="206"/>
    </location>
</feature>
<evidence type="ECO:0000256" key="2">
    <source>
        <dbReference type="ARBA" id="ARBA00009012"/>
    </source>
</evidence>
<reference evidence="7" key="1">
    <citation type="submission" date="2023-06" db="EMBL/GenBank/DDBJ databases">
        <title>Draft Genome Sequences of Representative Paenibacillus Polymyxa, Bacillus cereus, Fictibacillus sp., and Brevibacillus agri Strains Isolated from Amazonian Dark Earth.</title>
        <authorList>
            <person name="Pellegrinetti T.A."/>
            <person name="Cunha I.C.M."/>
            <person name="Chaves M.G."/>
            <person name="Freitas A.S."/>
            <person name="Silva A.V.R."/>
            <person name="Tsai S.M."/>
            <person name="Mendes L.W."/>
        </authorList>
    </citation>
    <scope>NUCLEOTIDE SEQUENCE</scope>
    <source>
        <strain evidence="7">CENA-BCM004</strain>
    </source>
</reference>
<evidence type="ECO:0000256" key="1">
    <source>
        <dbReference type="ARBA" id="ARBA00004141"/>
    </source>
</evidence>
<dbReference type="RefSeq" id="WP_290400857.1">
    <property type="nucleotide sequence ID" value="NZ_JAUHLN010000003.1"/>
</dbReference>
<feature type="transmembrane region" description="Helical" evidence="6">
    <location>
        <begin position="87"/>
        <end position="104"/>
    </location>
</feature>
<keyword evidence="5 6" id="KW-0472">Membrane</keyword>